<proteinExistence type="predicted"/>
<gene>
    <name evidence="2" type="ORF">IYQ_22870</name>
</gene>
<evidence type="ECO:0000313" key="2">
    <source>
        <dbReference type="EMBL" id="EHI50204.1"/>
    </source>
</evidence>
<dbReference type="InterPro" id="IPR036397">
    <property type="entry name" value="RNaseH_sf"/>
</dbReference>
<protein>
    <submittedName>
        <fullName evidence="2">Integrase catalytic subunit</fullName>
    </submittedName>
</protein>
<dbReference type="Proteomes" id="UP000006428">
    <property type="component" value="Unassembled WGS sequence"/>
</dbReference>
<reference evidence="2 3" key="1">
    <citation type="journal article" date="2012" name="Front. Microbiol.">
        <title>Draft Genome Sequence of the Virulent Strain 01-B526 of the Fish Pathogen Aeromonas salmonicida.</title>
        <authorList>
            <person name="Charette S.J."/>
            <person name="Brochu F."/>
            <person name="Boyle B."/>
            <person name="Filion G."/>
            <person name="Tanaka K.H."/>
            <person name="Derome N."/>
        </authorList>
    </citation>
    <scope>NUCLEOTIDE SEQUENCE [LARGE SCALE GENOMIC DNA]</scope>
    <source>
        <strain evidence="2 3">01-B526</strain>
    </source>
</reference>
<dbReference type="PROSITE" id="PS50994">
    <property type="entry name" value="INTEGRASE"/>
    <property type="match status" value="1"/>
</dbReference>
<dbReference type="InterPro" id="IPR025948">
    <property type="entry name" value="HTH-like_dom"/>
</dbReference>
<dbReference type="Pfam" id="PF13276">
    <property type="entry name" value="HTH_21"/>
    <property type="match status" value="1"/>
</dbReference>
<dbReference type="SUPFAM" id="SSF53098">
    <property type="entry name" value="Ribonuclease H-like"/>
    <property type="match status" value="1"/>
</dbReference>
<dbReference type="Pfam" id="PF00665">
    <property type="entry name" value="rve"/>
    <property type="match status" value="1"/>
</dbReference>
<keyword evidence="3" id="KW-1185">Reference proteome</keyword>
<feature type="domain" description="Integrase catalytic" evidence="1">
    <location>
        <begin position="87"/>
        <end position="252"/>
    </location>
</feature>
<comment type="caution">
    <text evidence="2">The sequence shown here is derived from an EMBL/GenBank/DDBJ whole genome shotgun (WGS) entry which is preliminary data.</text>
</comment>
<dbReference type="InterPro" id="IPR012337">
    <property type="entry name" value="RNaseH-like_sf"/>
</dbReference>
<dbReference type="EMBL" id="AGVO01000111">
    <property type="protein sequence ID" value="EHI50204.1"/>
    <property type="molecule type" value="Genomic_DNA"/>
</dbReference>
<evidence type="ECO:0000259" key="1">
    <source>
        <dbReference type="PROSITE" id="PS50994"/>
    </source>
</evidence>
<accession>A0ABP2MU28</accession>
<evidence type="ECO:0000313" key="3">
    <source>
        <dbReference type="Proteomes" id="UP000006428"/>
    </source>
</evidence>
<dbReference type="Gene3D" id="3.30.420.10">
    <property type="entry name" value="Ribonuclease H-like superfamily/Ribonuclease H"/>
    <property type="match status" value="1"/>
</dbReference>
<organism evidence="2 3">
    <name type="scientific">Aeromonas salmonicida subsp. salmonicida 01-B526</name>
    <dbReference type="NCBI Taxonomy" id="1076135"/>
    <lineage>
        <taxon>Bacteria</taxon>
        <taxon>Pseudomonadati</taxon>
        <taxon>Pseudomonadota</taxon>
        <taxon>Gammaproteobacteria</taxon>
        <taxon>Aeromonadales</taxon>
        <taxon>Aeromonadaceae</taxon>
        <taxon>Aeromonas</taxon>
    </lineage>
</organism>
<dbReference type="InterPro" id="IPR001584">
    <property type="entry name" value="Integrase_cat-core"/>
</dbReference>
<sequence>MLEVSRAGFYHWRQRPPSQRQQEDERLKVAIRAAHSKTRQTYGAARLQAESAAEGFYAGRDRIGLLRREMGLSCKQKRKFKATTHSSHSLPVAENLLGQVFAPTKPNEGWLYLAGLKDVFTCEIVGYAMGERMTTGLVSQALFRAVLQKRPPVGLIHHTDRGSQYCAKAYRALQVQFGMQSSMSRKGNCFDNAPIESFWGSLKNELVHHHRFKTRSEAKAAIQEYIEIFYNRQRRHSRLGNVSPAEFNKRYWRTAQAA</sequence>
<dbReference type="InterPro" id="IPR050900">
    <property type="entry name" value="Transposase_IS3/IS150/IS904"/>
</dbReference>
<name>A0ABP2MU28_AERSS</name>
<dbReference type="InterPro" id="IPR048020">
    <property type="entry name" value="Transpos_IS3"/>
</dbReference>
<dbReference type="PANTHER" id="PTHR46889">
    <property type="entry name" value="TRANSPOSASE INSF FOR INSERTION SEQUENCE IS3B-RELATED"/>
    <property type="match status" value="1"/>
</dbReference>
<dbReference type="Pfam" id="PF13333">
    <property type="entry name" value="rve_2"/>
    <property type="match status" value="1"/>
</dbReference>
<dbReference type="PANTHER" id="PTHR46889:SF4">
    <property type="entry name" value="TRANSPOSASE INSO FOR INSERTION SEQUENCE ELEMENT IS911B-RELATED"/>
    <property type="match status" value="1"/>
</dbReference>
<dbReference type="NCBIfam" id="NF033516">
    <property type="entry name" value="transpos_IS3"/>
    <property type="match status" value="1"/>
</dbReference>